<organism evidence="1 2">
    <name type="scientific">Micromonospora sicca</name>
    <dbReference type="NCBI Taxonomy" id="2202420"/>
    <lineage>
        <taxon>Bacteria</taxon>
        <taxon>Bacillati</taxon>
        <taxon>Actinomycetota</taxon>
        <taxon>Actinomycetes</taxon>
        <taxon>Micromonosporales</taxon>
        <taxon>Micromonosporaceae</taxon>
        <taxon>Micromonospora</taxon>
    </lineage>
</organism>
<dbReference type="EMBL" id="QGKS01000074">
    <property type="protein sequence ID" value="PWR17089.1"/>
    <property type="molecule type" value="Genomic_DNA"/>
</dbReference>
<dbReference type="AlphaFoldDB" id="A0A317DQR0"/>
<name>A0A317DQR0_9ACTN</name>
<reference evidence="1 2" key="1">
    <citation type="submission" date="2018-05" db="EMBL/GenBank/DDBJ databases">
        <title>Micromonosporas from Atacama Desert.</title>
        <authorList>
            <person name="Carro L."/>
            <person name="Golinska P."/>
            <person name="Klenk H.-P."/>
            <person name="Goodfellow M."/>
        </authorList>
    </citation>
    <scope>NUCLEOTIDE SEQUENCE [LARGE SCALE GENOMIC DNA]</scope>
    <source>
        <strain evidence="1 2">4G51</strain>
    </source>
</reference>
<proteinExistence type="predicted"/>
<gene>
    <name evidence="1" type="ORF">DKT69_02150</name>
</gene>
<comment type="caution">
    <text evidence="1">The sequence shown here is derived from an EMBL/GenBank/DDBJ whole genome shotgun (WGS) entry which is preliminary data.</text>
</comment>
<dbReference type="Proteomes" id="UP000246050">
    <property type="component" value="Unassembled WGS sequence"/>
</dbReference>
<protein>
    <submittedName>
        <fullName evidence="1">Uncharacterized protein</fullName>
    </submittedName>
</protein>
<sequence length="1010" mass="106701">MVEVVDLDGLDEAIVHGVCEPVDFMIPSPDSLADFFAGVSVKPGHVVAGLDVVRHAETIAILNGLNDRREVVIAGPSGAGKSCLLWRAARLLEHGPQLIRIKSVADQAESAMLLRHVRRMMPDYRLRVVVCVDDLGTPAMAAWPGCRDELLQIPGVSVIGAVRLDNAAPGVTGNAVLVDPRLTDTSASDIYDAMAKSGIPTALAKEEALAGANGLLMEFIALTTTGQRIRAILSQQVAKLSQPGTRLAQRLLRLICASHTIGFTLRADTLAQALSKDEEDVQDALRVLQGEHLALSTDQVTWQGVHDLRAEILLELLHTPPPPILAETYAQAIRMLPPAAQAQALRRAANRIASDVRRNRSSLAAADLLAEIESAMKPFAHYVAGELEALAADRPDRARIAAGLLESADRLDVLAYVHAVLPLVQRQAPPTADVYNLLWLSYTSRSGAGPDLPGFEPVRRLGAQMPEPSRNATRKASLALPSERLFMMLSTTDTSTAVRLAEAAEGLISLTGEQASGVFHAHVPAIPVPAGDGFEIDSATLRGRLIATLAALSQVSGPAVGELFGAIEERAADAVAHDAYGATTTVEYIDAAELPAAIGTLARGTTFEPGRACVIRAVQFMRNDLVLADDGSIQTDDSAESPGAQLVAVARRLFDACPEADLLRLELWQASQKPPIVDGIKNLRAGALPRNAATRGNVTLQAVASESLSAESWTARCRAQAIVAAEIVSLITDIPGRLGSHDNLRRRADWMRRVDAAAAAVAALPLRPPEPMQVLGAAAAASLAVTGAAIDEASRAAKSADRSRASLAELAGSLQQLSSALNGDGSVRTVGFRFFNCLSGIERALSDGTPLLSGVGETFPRVLGPIVSTVANLLIAADDSQASQALRRGTKDMTKLQAAVDGDTEVAVTKTQSAVREYLDVHGVTVTAMSAIPDDEPLTPWMSRKVVAAVDAAHWDAAHAALYEWIPDDRRDAGVQTRVMVICAANGRLVPVGITLTASSGTAPMPRSLS</sequence>
<evidence type="ECO:0000313" key="1">
    <source>
        <dbReference type="EMBL" id="PWR17089.1"/>
    </source>
</evidence>
<evidence type="ECO:0000313" key="2">
    <source>
        <dbReference type="Proteomes" id="UP000246050"/>
    </source>
</evidence>
<accession>A0A317DQR0</accession>